<dbReference type="GO" id="GO:0009083">
    <property type="term" value="P:branched-chain amino acid catabolic process"/>
    <property type="evidence" value="ECO:0007669"/>
    <property type="project" value="InterPro"/>
</dbReference>
<sequence length="314" mass="35493">MDSSNMATKKRVIRIIEWDDMDKRKFFGFGAMLSFAVRTSVYPSHLIKTRLQMQHQNSLYKGTWDALKKIIKYEGVRGFYKGFGVNLISIGSEQMYILSYEMMRNACVNMDNTPRTLIAGGFASLVSQTIRVPVDVLSQKTMMLGLAVDAKTVAKQVRFNDVYRLAQETYHSHGFFGFYRGYVASLLTFVPNSALWWTFYHNYTELFASFLNTSLQLQVPVLAIQAVSGSCAGCSAAFITNPMDTVRTRLQVTGQKSITKTFRHLLAEEGMGGLTKGLTARLLSTIPTSLIIVLGYETIKRFSLRKELIESIQW</sequence>
<dbReference type="RefSeq" id="XP_030856212.1">
    <property type="nucleotide sequence ID" value="XM_031000352.1"/>
</dbReference>
<keyword evidence="10" id="KW-1185">Reference proteome</keyword>
<dbReference type="Gene3D" id="1.50.40.10">
    <property type="entry name" value="Mitochondrial carrier domain"/>
    <property type="match status" value="2"/>
</dbReference>
<dbReference type="OMA" id="GPSGILM"/>
<evidence type="ECO:0000256" key="6">
    <source>
        <dbReference type="ARBA" id="ARBA00023136"/>
    </source>
</evidence>
<comment type="subcellular location">
    <subcellularLocation>
        <location evidence="1">Membrane</location>
        <topology evidence="1">Multi-pass membrane protein</topology>
    </subcellularLocation>
</comment>
<evidence type="ECO:0008006" key="11">
    <source>
        <dbReference type="Google" id="ProtNLM"/>
    </source>
</evidence>
<feature type="repeat" description="Solcar" evidence="7">
    <location>
        <begin position="111"/>
        <end position="206"/>
    </location>
</feature>
<dbReference type="EnsemblMetazoa" id="XM_031000352">
    <property type="protein sequence ID" value="XP_030856212"/>
    <property type="gene ID" value="LOC577137"/>
</dbReference>
<keyword evidence="6 7" id="KW-0472">Membrane</keyword>
<dbReference type="GeneID" id="577137"/>
<dbReference type="GO" id="GO:0015803">
    <property type="term" value="P:branched-chain amino acid transport"/>
    <property type="evidence" value="ECO:0000318"/>
    <property type="project" value="GO_Central"/>
</dbReference>
<dbReference type="CTD" id="9673"/>
<evidence type="ECO:0000256" key="8">
    <source>
        <dbReference type="RuleBase" id="RU000488"/>
    </source>
</evidence>
<accession>A0A7M7PSU5</accession>
<evidence type="ECO:0000313" key="10">
    <source>
        <dbReference type="Proteomes" id="UP000007110"/>
    </source>
</evidence>
<keyword evidence="5" id="KW-0677">Repeat</keyword>
<comment type="similarity">
    <text evidence="2 8">Belongs to the mitochondrial carrier (TC 2.A.29) family.</text>
</comment>
<evidence type="ECO:0000256" key="7">
    <source>
        <dbReference type="PROSITE-ProRule" id="PRU00282"/>
    </source>
</evidence>
<dbReference type="PROSITE" id="PS50920">
    <property type="entry name" value="SOLCAR"/>
    <property type="match status" value="3"/>
</dbReference>
<dbReference type="GO" id="GO:0005739">
    <property type="term" value="C:mitochondrion"/>
    <property type="evidence" value="ECO:0000318"/>
    <property type="project" value="GO_Central"/>
</dbReference>
<dbReference type="InterPro" id="IPR002067">
    <property type="entry name" value="MCP"/>
</dbReference>
<dbReference type="InterPro" id="IPR042164">
    <property type="entry name" value="SLC25A44"/>
</dbReference>
<dbReference type="PANTHER" id="PTHR46314">
    <property type="entry name" value="SOLUTE CARRIER FAMILY 25 MEMBER 44"/>
    <property type="match status" value="1"/>
</dbReference>
<dbReference type="GO" id="GO:0015658">
    <property type="term" value="F:branched-chain amino acid transmembrane transporter activity"/>
    <property type="evidence" value="ECO:0000318"/>
    <property type="project" value="GO_Central"/>
</dbReference>
<protein>
    <recommendedName>
        <fullName evidence="11">Solute carrier family 25 member 44</fullName>
    </recommendedName>
</protein>
<dbReference type="PANTHER" id="PTHR46314:SF2">
    <property type="entry name" value="SOLUTE CARRIER FAMILY 25 MEMBER 44"/>
    <property type="match status" value="1"/>
</dbReference>
<organism evidence="9 10">
    <name type="scientific">Strongylocentrotus purpuratus</name>
    <name type="common">Purple sea urchin</name>
    <dbReference type="NCBI Taxonomy" id="7668"/>
    <lineage>
        <taxon>Eukaryota</taxon>
        <taxon>Metazoa</taxon>
        <taxon>Echinodermata</taxon>
        <taxon>Eleutherozoa</taxon>
        <taxon>Echinozoa</taxon>
        <taxon>Echinoidea</taxon>
        <taxon>Euechinoidea</taxon>
        <taxon>Echinacea</taxon>
        <taxon>Camarodonta</taxon>
        <taxon>Echinidea</taxon>
        <taxon>Strongylocentrotidae</taxon>
        <taxon>Strongylocentrotus</taxon>
    </lineage>
</organism>
<dbReference type="RefSeq" id="XP_030856211.1">
    <property type="nucleotide sequence ID" value="XM_031000351.1"/>
</dbReference>
<dbReference type="InterPro" id="IPR018108">
    <property type="entry name" value="MCP_transmembrane"/>
</dbReference>
<dbReference type="Pfam" id="PF00153">
    <property type="entry name" value="Mito_carr"/>
    <property type="match status" value="3"/>
</dbReference>
<keyword evidence="3 8" id="KW-0813">Transport</keyword>
<evidence type="ECO:0000256" key="2">
    <source>
        <dbReference type="ARBA" id="ARBA00006375"/>
    </source>
</evidence>
<dbReference type="SUPFAM" id="SSF103506">
    <property type="entry name" value="Mitochondrial carrier"/>
    <property type="match status" value="1"/>
</dbReference>
<evidence type="ECO:0000256" key="4">
    <source>
        <dbReference type="ARBA" id="ARBA00022692"/>
    </source>
</evidence>
<proteinExistence type="inferred from homology"/>
<evidence type="ECO:0000313" key="9">
    <source>
        <dbReference type="EnsemblMetazoa" id="XP_030856212"/>
    </source>
</evidence>
<dbReference type="PRINTS" id="PR00926">
    <property type="entry name" value="MITOCARRIER"/>
</dbReference>
<dbReference type="GO" id="GO:0016020">
    <property type="term" value="C:membrane"/>
    <property type="evidence" value="ECO:0007669"/>
    <property type="project" value="UniProtKB-SubCell"/>
</dbReference>
<evidence type="ECO:0000256" key="1">
    <source>
        <dbReference type="ARBA" id="ARBA00004141"/>
    </source>
</evidence>
<dbReference type="InParanoid" id="A0A7M7PSU5"/>
<reference evidence="9" key="2">
    <citation type="submission" date="2021-01" db="UniProtKB">
        <authorList>
            <consortium name="EnsemblMetazoa"/>
        </authorList>
    </citation>
    <scope>IDENTIFICATION</scope>
</reference>
<dbReference type="EnsemblMetazoa" id="XM_031000351">
    <property type="protein sequence ID" value="XP_030856211"/>
    <property type="gene ID" value="LOC577137"/>
</dbReference>
<feature type="repeat" description="Solcar" evidence="7">
    <location>
        <begin position="22"/>
        <end position="106"/>
    </location>
</feature>
<keyword evidence="4 7" id="KW-0812">Transmembrane</keyword>
<name>A0A7M7PSU5_STRPU</name>
<dbReference type="InterPro" id="IPR023395">
    <property type="entry name" value="MCP_dom_sf"/>
</dbReference>
<dbReference type="AlphaFoldDB" id="A0A7M7PSU5"/>
<reference evidence="10" key="1">
    <citation type="submission" date="2015-02" db="EMBL/GenBank/DDBJ databases">
        <title>Genome sequencing for Strongylocentrotus purpuratus.</title>
        <authorList>
            <person name="Murali S."/>
            <person name="Liu Y."/>
            <person name="Vee V."/>
            <person name="English A."/>
            <person name="Wang M."/>
            <person name="Skinner E."/>
            <person name="Han Y."/>
            <person name="Muzny D.M."/>
            <person name="Worley K.C."/>
            <person name="Gibbs R.A."/>
        </authorList>
    </citation>
    <scope>NUCLEOTIDE SEQUENCE</scope>
</reference>
<dbReference type="OrthoDB" id="250329at2759"/>
<dbReference type="Proteomes" id="UP000007110">
    <property type="component" value="Unassembled WGS sequence"/>
</dbReference>
<dbReference type="KEGG" id="spu:577137"/>
<evidence type="ECO:0000256" key="3">
    <source>
        <dbReference type="ARBA" id="ARBA00022448"/>
    </source>
</evidence>
<evidence type="ECO:0000256" key="5">
    <source>
        <dbReference type="ARBA" id="ARBA00022737"/>
    </source>
</evidence>
<feature type="repeat" description="Solcar" evidence="7">
    <location>
        <begin position="220"/>
        <end position="302"/>
    </location>
</feature>